<evidence type="ECO:0000256" key="8">
    <source>
        <dbReference type="SAM" id="MobiDB-lite"/>
    </source>
</evidence>
<comment type="caution">
    <text evidence="10">The sequence shown here is derived from an EMBL/GenBank/DDBJ whole genome shotgun (WGS) entry which is preliminary data.</text>
</comment>
<dbReference type="AlphaFoldDB" id="A0A553PJM6"/>
<proteinExistence type="inferred from homology"/>
<dbReference type="Pfam" id="PF07716">
    <property type="entry name" value="bZIP_2"/>
    <property type="match status" value="1"/>
</dbReference>
<keyword evidence="6" id="KW-0539">Nucleus</keyword>
<dbReference type="PROSITE" id="PS50217">
    <property type="entry name" value="BZIP"/>
    <property type="match status" value="1"/>
</dbReference>
<keyword evidence="4" id="KW-0238">DNA-binding</keyword>
<feature type="region of interest" description="Disordered" evidence="8">
    <location>
        <begin position="272"/>
        <end position="296"/>
    </location>
</feature>
<evidence type="ECO:0000256" key="6">
    <source>
        <dbReference type="ARBA" id="ARBA00023242"/>
    </source>
</evidence>
<name>A0A553PJM6_TIGCA</name>
<feature type="domain" description="BZIP" evidence="9">
    <location>
        <begin position="206"/>
        <end position="266"/>
    </location>
</feature>
<dbReference type="EMBL" id="VCGU01000003">
    <property type="protein sequence ID" value="TRY77868.1"/>
    <property type="molecule type" value="Genomic_DNA"/>
</dbReference>
<keyword evidence="3" id="KW-0805">Transcription regulation</keyword>
<dbReference type="InterPro" id="IPR004827">
    <property type="entry name" value="bZIP"/>
</dbReference>
<evidence type="ECO:0000256" key="5">
    <source>
        <dbReference type="ARBA" id="ARBA00023163"/>
    </source>
</evidence>
<dbReference type="InterPro" id="IPR040223">
    <property type="entry name" value="PAR_bZIP"/>
</dbReference>
<dbReference type="PANTHER" id="PTHR11988">
    <property type="entry name" value="THYROTROPH EMBRYONIC FACTOR RELATED"/>
    <property type="match status" value="1"/>
</dbReference>
<feature type="compositionally biased region" description="Polar residues" evidence="8">
    <location>
        <begin position="183"/>
        <end position="195"/>
    </location>
</feature>
<reference evidence="10 11" key="1">
    <citation type="journal article" date="2018" name="Nat. Ecol. Evol.">
        <title>Genomic signatures of mitonuclear coevolution across populations of Tigriopus californicus.</title>
        <authorList>
            <person name="Barreto F.S."/>
            <person name="Watson E.T."/>
            <person name="Lima T.G."/>
            <person name="Willett C.S."/>
            <person name="Edmands S."/>
            <person name="Li W."/>
            <person name="Burton R.S."/>
        </authorList>
    </citation>
    <scope>NUCLEOTIDE SEQUENCE [LARGE SCALE GENOMIC DNA]</scope>
    <source>
        <strain evidence="10 11">San Diego</strain>
    </source>
</reference>
<dbReference type="FunFam" id="1.20.5.170:FF:000025">
    <property type="entry name" value="nuclear factor interleukin-3-regulated protein-like"/>
    <property type="match status" value="1"/>
</dbReference>
<dbReference type="GO" id="GO:0000978">
    <property type="term" value="F:RNA polymerase II cis-regulatory region sequence-specific DNA binding"/>
    <property type="evidence" value="ECO:0007669"/>
    <property type="project" value="TreeGrafter"/>
</dbReference>
<dbReference type="SUPFAM" id="SSF57959">
    <property type="entry name" value="Leucine zipper domain"/>
    <property type="match status" value="1"/>
</dbReference>
<dbReference type="Gene3D" id="1.20.5.170">
    <property type="match status" value="2"/>
</dbReference>
<evidence type="ECO:0000256" key="3">
    <source>
        <dbReference type="ARBA" id="ARBA00023015"/>
    </source>
</evidence>
<evidence type="ECO:0000256" key="2">
    <source>
        <dbReference type="ARBA" id="ARBA00006079"/>
    </source>
</evidence>
<comment type="subcellular location">
    <subcellularLocation>
        <location evidence="1">Nucleus</location>
    </subcellularLocation>
</comment>
<evidence type="ECO:0000313" key="10">
    <source>
        <dbReference type="EMBL" id="TRY77868.1"/>
    </source>
</evidence>
<dbReference type="STRING" id="6832.A0A553PJM6"/>
<feature type="region of interest" description="Disordered" evidence="8">
    <location>
        <begin position="1"/>
        <end position="47"/>
    </location>
</feature>
<evidence type="ECO:0000256" key="1">
    <source>
        <dbReference type="ARBA" id="ARBA00004123"/>
    </source>
</evidence>
<dbReference type="PANTHER" id="PTHR11988:SF56">
    <property type="entry name" value="TRANSCRIPTION FACTOR CES-2"/>
    <property type="match status" value="1"/>
</dbReference>
<dbReference type="CDD" id="cd14695">
    <property type="entry name" value="bZIP_HLF"/>
    <property type="match status" value="1"/>
</dbReference>
<feature type="compositionally biased region" description="Low complexity" evidence="8">
    <location>
        <begin position="279"/>
        <end position="295"/>
    </location>
</feature>
<feature type="compositionally biased region" description="Low complexity" evidence="8">
    <location>
        <begin position="171"/>
        <end position="182"/>
    </location>
</feature>
<dbReference type="InterPro" id="IPR046347">
    <property type="entry name" value="bZIP_sf"/>
</dbReference>
<keyword evidence="7" id="KW-0175">Coiled coil</keyword>
<dbReference type="GO" id="GO:0000981">
    <property type="term" value="F:DNA-binding transcription factor activity, RNA polymerase II-specific"/>
    <property type="evidence" value="ECO:0007669"/>
    <property type="project" value="TreeGrafter"/>
</dbReference>
<keyword evidence="5" id="KW-0804">Transcription</keyword>
<keyword evidence="11" id="KW-1185">Reference proteome</keyword>
<evidence type="ECO:0000313" key="11">
    <source>
        <dbReference type="Proteomes" id="UP000318571"/>
    </source>
</evidence>
<feature type="region of interest" description="Disordered" evidence="8">
    <location>
        <begin position="151"/>
        <end position="203"/>
    </location>
</feature>
<organism evidence="10 11">
    <name type="scientific">Tigriopus californicus</name>
    <name type="common">Marine copepod</name>
    <dbReference type="NCBI Taxonomy" id="6832"/>
    <lineage>
        <taxon>Eukaryota</taxon>
        <taxon>Metazoa</taxon>
        <taxon>Ecdysozoa</taxon>
        <taxon>Arthropoda</taxon>
        <taxon>Crustacea</taxon>
        <taxon>Multicrustacea</taxon>
        <taxon>Hexanauplia</taxon>
        <taxon>Copepoda</taxon>
        <taxon>Harpacticoida</taxon>
        <taxon>Harpacticidae</taxon>
        <taxon>Tigriopus</taxon>
    </lineage>
</organism>
<sequence>MDISAFNDYDGRKEALDLSPRTVSPPTSKPSCLPEHPKQNHVQPPLMRGGDMSTFGRSSMAFPMRFPMNLQRAGDPVILDRLIKANLALSNLKSNNGPGFPFLGLGSMRFAPSPECPLPRSPPNELHRVSQESIQSYNQFRESMLWQFRHSKAKRKRRDSNGSTAEDDNKSLSSSPNSPATSVDTSPEVNSQPQSKKSRRVEEIKDEAYWERRKKNNEAAKRSRDARRAKEDEIAIRAAFLEQENIQLKWEVARMKSETGRLRALILNDSASDSNVSAPCSRTPSPGSSSSNCSGINQGLDVPVMRKNNFFMEALIKPDNDETRKMRKVASAFWERNLEHAIPFSDTQVQPNPFMFRPHPYFPRPKTTGLFSNLDLAMMEQAKILQEMANRKEVLLNALASKREPEKPSEPSKTPLWALLHLKEQEQKRWVAFQKEHEIQPIKSKGEKGKDLEKTIKTKIVLQKAGRGEVLTKDETELYNRHHNNLSAQLSRSKKHLREKEIERRQKFLEAEKTRLQNVCAQVAQFALSITDGRSEEIFHILDSEADE</sequence>
<feature type="coiled-coil region" evidence="7">
    <location>
        <begin position="483"/>
        <end position="519"/>
    </location>
</feature>
<accession>A0A553PJM6</accession>
<dbReference type="Proteomes" id="UP000318571">
    <property type="component" value="Chromosome 11"/>
</dbReference>
<evidence type="ECO:0000256" key="7">
    <source>
        <dbReference type="SAM" id="Coils"/>
    </source>
</evidence>
<gene>
    <name evidence="10" type="ORF">TCAL_08132</name>
</gene>
<evidence type="ECO:0000256" key="4">
    <source>
        <dbReference type="ARBA" id="ARBA00023125"/>
    </source>
</evidence>
<feature type="compositionally biased region" description="Polar residues" evidence="8">
    <location>
        <begin position="21"/>
        <end position="30"/>
    </location>
</feature>
<evidence type="ECO:0000259" key="9">
    <source>
        <dbReference type="PROSITE" id="PS50217"/>
    </source>
</evidence>
<protein>
    <recommendedName>
        <fullName evidence="9">BZIP domain-containing protein</fullName>
    </recommendedName>
</protein>
<dbReference type="GO" id="GO:0005634">
    <property type="term" value="C:nucleus"/>
    <property type="evidence" value="ECO:0007669"/>
    <property type="project" value="UniProtKB-SubCell"/>
</dbReference>
<comment type="similarity">
    <text evidence="2">Belongs to the bZIP family. NFIL3 subfamily.</text>
</comment>
<dbReference type="SMART" id="SM00338">
    <property type="entry name" value="BRLZ"/>
    <property type="match status" value="1"/>
</dbReference>